<evidence type="ECO:0000313" key="2">
    <source>
        <dbReference type="Proteomes" id="UP000596661"/>
    </source>
</evidence>
<accession>A0A803QEE3</accession>
<dbReference type="Proteomes" id="UP000596661">
    <property type="component" value="Chromosome 9"/>
</dbReference>
<dbReference type="Gramene" id="evm.model.09.1424">
    <property type="protein sequence ID" value="cds.evm.model.09.1424"/>
    <property type="gene ID" value="evm.TU.09.1424"/>
</dbReference>
<reference evidence="1" key="2">
    <citation type="submission" date="2021-03" db="UniProtKB">
        <authorList>
            <consortium name="EnsemblPlants"/>
        </authorList>
    </citation>
    <scope>IDENTIFICATION</scope>
</reference>
<name>A0A803QEE3_CANSA</name>
<reference evidence="1" key="1">
    <citation type="submission" date="2018-11" db="EMBL/GenBank/DDBJ databases">
        <authorList>
            <person name="Grassa J C."/>
        </authorList>
    </citation>
    <scope>NUCLEOTIDE SEQUENCE [LARGE SCALE GENOMIC DNA]</scope>
</reference>
<keyword evidence="2" id="KW-1185">Reference proteome</keyword>
<dbReference type="EMBL" id="UZAU01000768">
    <property type="status" value="NOT_ANNOTATED_CDS"/>
    <property type="molecule type" value="Genomic_DNA"/>
</dbReference>
<sequence>MEKKKRMVRKSVYRLLDLDSIYGVQDRKGEEGNLGSILEQNLIAEETIAEEICMSNSRQTQHESEFLTPPVSTSWVKEVELEQEEDKEQDLLI</sequence>
<dbReference type="AlphaFoldDB" id="A0A803QEE3"/>
<proteinExistence type="predicted"/>
<evidence type="ECO:0000313" key="1">
    <source>
        <dbReference type="EnsemblPlants" id="cds.evm.model.09.1424"/>
    </source>
</evidence>
<protein>
    <submittedName>
        <fullName evidence="1">Uncharacterized protein</fullName>
    </submittedName>
</protein>
<organism evidence="1 2">
    <name type="scientific">Cannabis sativa</name>
    <name type="common">Hemp</name>
    <name type="synonym">Marijuana</name>
    <dbReference type="NCBI Taxonomy" id="3483"/>
    <lineage>
        <taxon>Eukaryota</taxon>
        <taxon>Viridiplantae</taxon>
        <taxon>Streptophyta</taxon>
        <taxon>Embryophyta</taxon>
        <taxon>Tracheophyta</taxon>
        <taxon>Spermatophyta</taxon>
        <taxon>Magnoliopsida</taxon>
        <taxon>eudicotyledons</taxon>
        <taxon>Gunneridae</taxon>
        <taxon>Pentapetalae</taxon>
        <taxon>rosids</taxon>
        <taxon>fabids</taxon>
        <taxon>Rosales</taxon>
        <taxon>Cannabaceae</taxon>
        <taxon>Cannabis</taxon>
    </lineage>
</organism>
<dbReference type="EnsemblPlants" id="evm.model.09.1424">
    <property type="protein sequence ID" value="cds.evm.model.09.1424"/>
    <property type="gene ID" value="evm.TU.09.1424"/>
</dbReference>